<keyword evidence="1" id="KW-1133">Transmembrane helix</keyword>
<proteinExistence type="predicted"/>
<evidence type="ECO:0000259" key="2">
    <source>
        <dbReference type="Pfam" id="PF09835"/>
    </source>
</evidence>
<dbReference type="EMBL" id="JBEPMB010000001">
    <property type="protein sequence ID" value="MET3613193.1"/>
    <property type="molecule type" value="Genomic_DNA"/>
</dbReference>
<evidence type="ECO:0000313" key="3">
    <source>
        <dbReference type="EMBL" id="MET3613193.1"/>
    </source>
</evidence>
<dbReference type="RefSeq" id="WP_354555680.1">
    <property type="nucleotide sequence ID" value="NZ_JBEPMB010000001.1"/>
</dbReference>
<keyword evidence="1" id="KW-0812">Transmembrane</keyword>
<keyword evidence="4" id="KW-1185">Reference proteome</keyword>
<dbReference type="InterPro" id="IPR018639">
    <property type="entry name" value="DUF2062"/>
</dbReference>
<evidence type="ECO:0000313" key="4">
    <source>
        <dbReference type="Proteomes" id="UP001549047"/>
    </source>
</evidence>
<keyword evidence="1" id="KW-0472">Membrane</keyword>
<feature type="transmembrane region" description="Helical" evidence="1">
    <location>
        <begin position="141"/>
        <end position="167"/>
    </location>
</feature>
<accession>A0ABV2IXN6</accession>
<dbReference type="Proteomes" id="UP001549047">
    <property type="component" value="Unassembled WGS sequence"/>
</dbReference>
<dbReference type="PANTHER" id="PTHR40547:SF1">
    <property type="entry name" value="SLL0298 PROTEIN"/>
    <property type="match status" value="1"/>
</dbReference>
<protein>
    <submittedName>
        <fullName evidence="3">Uncharacterized protein (DUF2062 family)</fullName>
    </submittedName>
</protein>
<reference evidence="3 4" key="1">
    <citation type="submission" date="2024-06" db="EMBL/GenBank/DDBJ databases">
        <title>Genomic Encyclopedia of Type Strains, Phase IV (KMG-IV): sequencing the most valuable type-strain genomes for metagenomic binning, comparative biology and taxonomic classification.</title>
        <authorList>
            <person name="Goeker M."/>
        </authorList>
    </citation>
    <scope>NUCLEOTIDE SEQUENCE [LARGE SCALE GENOMIC DNA]</scope>
    <source>
        <strain evidence="3 4">DSM 29780</strain>
    </source>
</reference>
<feature type="transmembrane region" description="Helical" evidence="1">
    <location>
        <begin position="69"/>
        <end position="88"/>
    </location>
</feature>
<gene>
    <name evidence="3" type="ORF">ABID16_001498</name>
</gene>
<evidence type="ECO:0000256" key="1">
    <source>
        <dbReference type="SAM" id="Phobius"/>
    </source>
</evidence>
<dbReference type="Pfam" id="PF09835">
    <property type="entry name" value="DUF2062"/>
    <property type="match status" value="1"/>
</dbReference>
<feature type="domain" description="DUF2062" evidence="2">
    <location>
        <begin position="25"/>
        <end position="171"/>
    </location>
</feature>
<dbReference type="PANTHER" id="PTHR40547">
    <property type="entry name" value="SLL0298 PROTEIN"/>
    <property type="match status" value="1"/>
</dbReference>
<organism evidence="3 4">
    <name type="scientific">Rhizobium aquaticum</name>
    <dbReference type="NCBI Taxonomy" id="1549636"/>
    <lineage>
        <taxon>Bacteria</taxon>
        <taxon>Pseudomonadati</taxon>
        <taxon>Pseudomonadota</taxon>
        <taxon>Alphaproteobacteria</taxon>
        <taxon>Hyphomicrobiales</taxon>
        <taxon>Rhizobiaceae</taxon>
        <taxon>Rhizobium/Agrobacterium group</taxon>
        <taxon>Rhizobium</taxon>
    </lineage>
</organism>
<sequence length="178" mass="19436">MKHKTADLAFESSESPPRKRMSFGRAMRYQMLKFMRIRATPQAIGIGVGTGIFSAFLPLVGVHMALAAALAWIFGGNMIAAVACTVLVGNPFTYPFIWAATWETGQMILGAKAKSMGTIHLHELVHRLSLSELWAPILKPLLIGSIPLGLAGGLIGYFIMVQAVTIFRARRQARLNAR</sequence>
<comment type="caution">
    <text evidence="3">The sequence shown here is derived from an EMBL/GenBank/DDBJ whole genome shotgun (WGS) entry which is preliminary data.</text>
</comment>
<feature type="transmembrane region" description="Helical" evidence="1">
    <location>
        <begin position="43"/>
        <end position="62"/>
    </location>
</feature>
<name>A0ABV2IXN6_9HYPH</name>